<evidence type="ECO:0000313" key="2">
    <source>
        <dbReference type="EMBL" id="WAQ82937.1"/>
    </source>
</evidence>
<reference evidence="2" key="1">
    <citation type="submission" date="2022-10" db="EMBL/GenBank/DDBJ databases">
        <title>Puccinia triticina Genome sequencing and assembly.</title>
        <authorList>
            <person name="Li C."/>
        </authorList>
    </citation>
    <scope>NUCLEOTIDE SEQUENCE</scope>
    <source>
        <strain evidence="2">Pt15</strain>
    </source>
</reference>
<evidence type="ECO:0000313" key="3">
    <source>
        <dbReference type="Proteomes" id="UP001164743"/>
    </source>
</evidence>
<feature type="region of interest" description="Disordered" evidence="1">
    <location>
        <begin position="1"/>
        <end position="23"/>
    </location>
</feature>
<organism evidence="2 3">
    <name type="scientific">Puccinia triticina</name>
    <dbReference type="NCBI Taxonomy" id="208348"/>
    <lineage>
        <taxon>Eukaryota</taxon>
        <taxon>Fungi</taxon>
        <taxon>Dikarya</taxon>
        <taxon>Basidiomycota</taxon>
        <taxon>Pucciniomycotina</taxon>
        <taxon>Pucciniomycetes</taxon>
        <taxon>Pucciniales</taxon>
        <taxon>Pucciniaceae</taxon>
        <taxon>Puccinia</taxon>
    </lineage>
</organism>
<dbReference type="GeneID" id="77808153"/>
<dbReference type="Proteomes" id="UP001164743">
    <property type="component" value="Chromosome 3A"/>
</dbReference>
<name>A0ABY7CG73_9BASI</name>
<evidence type="ECO:0000256" key="1">
    <source>
        <dbReference type="SAM" id="MobiDB-lite"/>
    </source>
</evidence>
<dbReference type="RefSeq" id="XP_053018492.1">
    <property type="nucleotide sequence ID" value="XM_053167258.1"/>
</dbReference>
<keyword evidence="3" id="KW-1185">Reference proteome</keyword>
<proteinExistence type="predicted"/>
<dbReference type="EMBL" id="CP110423">
    <property type="protein sequence ID" value="WAQ82937.1"/>
    <property type="molecule type" value="Genomic_DNA"/>
</dbReference>
<sequence>MSCAEAHVGTSEQNGPNKCHTEQLSAGMPQLFTMFPDTFSSSSADSTWELVWAKPK</sequence>
<gene>
    <name evidence="2" type="ORF">PtA15_3A302</name>
</gene>
<protein>
    <submittedName>
        <fullName evidence="2">Uncharacterized protein</fullName>
    </submittedName>
</protein>
<accession>A0ABY7CG73</accession>